<evidence type="ECO:0000256" key="3">
    <source>
        <dbReference type="ARBA" id="ARBA00005119"/>
    </source>
</evidence>
<evidence type="ECO:0000256" key="5">
    <source>
        <dbReference type="ARBA" id="ARBA00010185"/>
    </source>
</evidence>
<sequence>MFKRVITALLGIPLIIYIIHIGGLLLFSALLAICSIGLLEYCKSVNTDENINISYYLEIALGIMLLFIFNFYESLIVAGLFLCFIVIFIYEIIKGKANVLQGIYALFGIIYVPFLLGHISLFRNFENGSFLILLVFIICFSTDTFAYIIGINFGKHKLCPLISPKKSIEGAIGGIVGSLIITSIYGYLMNKYNLLEFQPIYYIVLSFWASILSQFGDLTASLIKRNFNVKDFGNILPGHGGVLDRFDSIIFATPLVYYFTLYYIILG</sequence>
<comment type="similarity">
    <text evidence="5 18">Belongs to the CDS family.</text>
</comment>
<organism evidence="20 21">
    <name type="scientific">Alkalibaculum sporogenes</name>
    <dbReference type="NCBI Taxonomy" id="2655001"/>
    <lineage>
        <taxon>Bacteria</taxon>
        <taxon>Bacillati</taxon>
        <taxon>Bacillota</taxon>
        <taxon>Clostridia</taxon>
        <taxon>Eubacteriales</taxon>
        <taxon>Eubacteriaceae</taxon>
        <taxon>Alkalibaculum</taxon>
    </lineage>
</organism>
<feature type="transmembrane region" description="Helical" evidence="19">
    <location>
        <begin position="59"/>
        <end position="90"/>
    </location>
</feature>
<dbReference type="Proteomes" id="UP000440004">
    <property type="component" value="Unassembled WGS sequence"/>
</dbReference>
<feature type="transmembrane region" description="Helical" evidence="19">
    <location>
        <begin position="244"/>
        <end position="265"/>
    </location>
</feature>
<evidence type="ECO:0000256" key="11">
    <source>
        <dbReference type="ARBA" id="ARBA00022692"/>
    </source>
</evidence>
<dbReference type="Pfam" id="PF01148">
    <property type="entry name" value="CTP_transf_1"/>
    <property type="match status" value="1"/>
</dbReference>
<evidence type="ECO:0000313" key="20">
    <source>
        <dbReference type="EMBL" id="MPW25842.1"/>
    </source>
</evidence>
<reference evidence="20 21" key="1">
    <citation type="submission" date="2019-10" db="EMBL/GenBank/DDBJ databases">
        <title>Alkalibaculum tamaniensis sp.nov., a new alkaliphilic acetogen, isolated on methoxylated aromatics from a mud volcano.</title>
        <authorList>
            <person name="Khomyakova M.A."/>
            <person name="Merkel A.Y."/>
            <person name="Bonch-Osmolovskaya E.A."/>
            <person name="Slobodkin A.I."/>
        </authorList>
    </citation>
    <scope>NUCLEOTIDE SEQUENCE [LARGE SCALE GENOMIC DNA]</scope>
    <source>
        <strain evidence="20 21">M08DMB</strain>
    </source>
</reference>
<evidence type="ECO:0000256" key="16">
    <source>
        <dbReference type="ARBA" id="ARBA00023209"/>
    </source>
</evidence>
<keyword evidence="14" id="KW-0443">Lipid metabolism</keyword>
<comment type="pathway">
    <text evidence="4">Lipid metabolism.</text>
</comment>
<keyword evidence="11 18" id="KW-0812">Transmembrane</keyword>
<dbReference type="GO" id="GO:0004605">
    <property type="term" value="F:phosphatidate cytidylyltransferase activity"/>
    <property type="evidence" value="ECO:0007669"/>
    <property type="project" value="UniProtKB-EC"/>
</dbReference>
<keyword evidence="15 19" id="KW-0472">Membrane</keyword>
<dbReference type="EMBL" id="WHNX01000011">
    <property type="protein sequence ID" value="MPW25842.1"/>
    <property type="molecule type" value="Genomic_DNA"/>
</dbReference>
<name>A0A6A7K8X3_9FIRM</name>
<comment type="caution">
    <text evidence="20">The sequence shown here is derived from an EMBL/GenBank/DDBJ whole genome shotgun (WGS) entry which is preliminary data.</text>
</comment>
<dbReference type="AlphaFoldDB" id="A0A6A7K8X3"/>
<keyword evidence="16" id="KW-0594">Phospholipid biosynthesis</keyword>
<feature type="transmembrane region" description="Helical" evidence="19">
    <location>
        <begin position="102"/>
        <end position="122"/>
    </location>
</feature>
<gene>
    <name evidence="20" type="ORF">GC105_08570</name>
</gene>
<evidence type="ECO:0000256" key="7">
    <source>
        <dbReference type="ARBA" id="ARBA00019373"/>
    </source>
</evidence>
<keyword evidence="13 19" id="KW-1133">Transmembrane helix</keyword>
<evidence type="ECO:0000256" key="1">
    <source>
        <dbReference type="ARBA" id="ARBA00001698"/>
    </source>
</evidence>
<dbReference type="EC" id="2.7.7.41" evidence="6 18"/>
<proteinExistence type="inferred from homology"/>
<evidence type="ECO:0000256" key="12">
    <source>
        <dbReference type="ARBA" id="ARBA00022695"/>
    </source>
</evidence>
<evidence type="ECO:0000256" key="4">
    <source>
        <dbReference type="ARBA" id="ARBA00005189"/>
    </source>
</evidence>
<evidence type="ECO:0000256" key="18">
    <source>
        <dbReference type="RuleBase" id="RU003938"/>
    </source>
</evidence>
<dbReference type="PANTHER" id="PTHR46382:SF1">
    <property type="entry name" value="PHOSPHATIDATE CYTIDYLYLTRANSFERASE"/>
    <property type="match status" value="1"/>
</dbReference>
<comment type="catalytic activity">
    <reaction evidence="1 18">
        <text>a 1,2-diacyl-sn-glycero-3-phosphate + CTP + H(+) = a CDP-1,2-diacyl-sn-glycerol + diphosphate</text>
        <dbReference type="Rhea" id="RHEA:16229"/>
        <dbReference type="ChEBI" id="CHEBI:15378"/>
        <dbReference type="ChEBI" id="CHEBI:33019"/>
        <dbReference type="ChEBI" id="CHEBI:37563"/>
        <dbReference type="ChEBI" id="CHEBI:58332"/>
        <dbReference type="ChEBI" id="CHEBI:58608"/>
        <dbReference type="EC" id="2.7.7.41"/>
    </reaction>
</comment>
<comment type="pathway">
    <text evidence="3 18">Phospholipid metabolism; CDP-diacylglycerol biosynthesis; CDP-diacylglycerol from sn-glycerol 3-phosphate: step 3/3.</text>
</comment>
<protein>
    <recommendedName>
        <fullName evidence="7 18">Phosphatidate cytidylyltransferase</fullName>
        <ecNumber evidence="6 18">2.7.7.41</ecNumber>
    </recommendedName>
</protein>
<keyword evidence="8" id="KW-1003">Cell membrane</keyword>
<keyword evidence="10 18" id="KW-0808">Transferase</keyword>
<feature type="transmembrane region" description="Helical" evidence="19">
    <location>
        <begin position="128"/>
        <end position="149"/>
    </location>
</feature>
<dbReference type="PROSITE" id="PS01315">
    <property type="entry name" value="CDS"/>
    <property type="match status" value="1"/>
</dbReference>
<evidence type="ECO:0000256" key="17">
    <source>
        <dbReference type="ARBA" id="ARBA00023264"/>
    </source>
</evidence>
<feature type="transmembrane region" description="Helical" evidence="19">
    <location>
        <begin position="12"/>
        <end position="39"/>
    </location>
</feature>
<evidence type="ECO:0000256" key="19">
    <source>
        <dbReference type="SAM" id="Phobius"/>
    </source>
</evidence>
<evidence type="ECO:0000256" key="14">
    <source>
        <dbReference type="ARBA" id="ARBA00023098"/>
    </source>
</evidence>
<evidence type="ECO:0000256" key="15">
    <source>
        <dbReference type="ARBA" id="ARBA00023136"/>
    </source>
</evidence>
<dbReference type="PANTHER" id="PTHR46382">
    <property type="entry name" value="PHOSPHATIDATE CYTIDYLYLTRANSFERASE"/>
    <property type="match status" value="1"/>
</dbReference>
<dbReference type="UniPathway" id="UPA00557">
    <property type="reaction ID" value="UER00614"/>
</dbReference>
<evidence type="ECO:0000313" key="21">
    <source>
        <dbReference type="Proteomes" id="UP000440004"/>
    </source>
</evidence>
<comment type="subcellular location">
    <subcellularLocation>
        <location evidence="2">Cell membrane</location>
        <topology evidence="2">Multi-pass membrane protein</topology>
    </subcellularLocation>
</comment>
<feature type="transmembrane region" description="Helical" evidence="19">
    <location>
        <begin position="200"/>
        <end position="223"/>
    </location>
</feature>
<keyword evidence="12 18" id="KW-0548">Nucleotidyltransferase</keyword>
<keyword evidence="17" id="KW-1208">Phospholipid metabolism</keyword>
<keyword evidence="9" id="KW-0444">Lipid biosynthesis</keyword>
<evidence type="ECO:0000256" key="8">
    <source>
        <dbReference type="ARBA" id="ARBA00022475"/>
    </source>
</evidence>
<evidence type="ECO:0000256" key="9">
    <source>
        <dbReference type="ARBA" id="ARBA00022516"/>
    </source>
</evidence>
<evidence type="ECO:0000256" key="2">
    <source>
        <dbReference type="ARBA" id="ARBA00004651"/>
    </source>
</evidence>
<accession>A0A6A7K8X3</accession>
<feature type="transmembrane region" description="Helical" evidence="19">
    <location>
        <begin position="170"/>
        <end position="188"/>
    </location>
</feature>
<dbReference type="RefSeq" id="WP_152803703.1">
    <property type="nucleotide sequence ID" value="NZ_WHNX01000011.1"/>
</dbReference>
<evidence type="ECO:0000256" key="6">
    <source>
        <dbReference type="ARBA" id="ARBA00012487"/>
    </source>
</evidence>
<dbReference type="GO" id="GO:0005886">
    <property type="term" value="C:plasma membrane"/>
    <property type="evidence" value="ECO:0007669"/>
    <property type="project" value="UniProtKB-SubCell"/>
</dbReference>
<dbReference type="InterPro" id="IPR000374">
    <property type="entry name" value="PC_trans"/>
</dbReference>
<dbReference type="GO" id="GO:0016024">
    <property type="term" value="P:CDP-diacylglycerol biosynthetic process"/>
    <property type="evidence" value="ECO:0007669"/>
    <property type="project" value="UniProtKB-UniPathway"/>
</dbReference>
<evidence type="ECO:0000256" key="13">
    <source>
        <dbReference type="ARBA" id="ARBA00022989"/>
    </source>
</evidence>
<keyword evidence="21" id="KW-1185">Reference proteome</keyword>
<evidence type="ECO:0000256" key="10">
    <source>
        <dbReference type="ARBA" id="ARBA00022679"/>
    </source>
</evidence>